<keyword evidence="2" id="KW-0479">Metal-binding</keyword>
<accession>A0A7C2ZF51</accession>
<evidence type="ECO:0000256" key="2">
    <source>
        <dbReference type="ARBA" id="ARBA00022617"/>
    </source>
</evidence>
<evidence type="ECO:0000313" key="5">
    <source>
        <dbReference type="EMBL" id="HEW46310.1"/>
    </source>
</evidence>
<dbReference type="Gene3D" id="3.90.480.20">
    <property type="match status" value="1"/>
</dbReference>
<keyword evidence="2" id="KW-0349">Heme</keyword>
<keyword evidence="3" id="KW-0560">Oxidoreductase</keyword>
<dbReference type="InterPro" id="IPR005117">
    <property type="entry name" value="NiRdtase/SiRdtase_haem-b_fer"/>
</dbReference>
<evidence type="ECO:0000256" key="3">
    <source>
        <dbReference type="ARBA" id="ARBA00023002"/>
    </source>
</evidence>
<dbReference type="GO" id="GO:0051539">
    <property type="term" value="F:4 iron, 4 sulfur cluster binding"/>
    <property type="evidence" value="ECO:0007669"/>
    <property type="project" value="UniProtKB-KW"/>
</dbReference>
<evidence type="ECO:0000256" key="1">
    <source>
        <dbReference type="ARBA" id="ARBA00022485"/>
    </source>
</evidence>
<sequence length="125" mass="14597">MKLWEEVIDKNPREKLKAEKHPLDIIEELPRLIKEGYERVPEEDLVRLQWYGLYHDKPRIGYFMLRIKLPGGKVKPDQLRVIGELAKSFNDYAELTTRQDIQMHGIRLDDLPGSLKGFPALGFSP</sequence>
<dbReference type="AlphaFoldDB" id="A0A7C2ZF51"/>
<dbReference type="PANTHER" id="PTHR32439">
    <property type="entry name" value="FERREDOXIN--NITRITE REDUCTASE, CHLOROPLASTIC"/>
    <property type="match status" value="1"/>
</dbReference>
<proteinExistence type="predicted"/>
<dbReference type="InterPro" id="IPR036136">
    <property type="entry name" value="Nit/Sulf_reduc_fer-like_dom_sf"/>
</dbReference>
<feature type="domain" description="Nitrite/Sulfite reductase ferredoxin-like" evidence="4">
    <location>
        <begin position="61"/>
        <end position="113"/>
    </location>
</feature>
<name>A0A7C2ZF51_9AQUI</name>
<reference evidence="5" key="1">
    <citation type="journal article" date="2020" name="mSystems">
        <title>Genome- and Community-Level Interaction Insights into Carbon Utilization and Element Cycling Functions of Hydrothermarchaeota in Hydrothermal Sediment.</title>
        <authorList>
            <person name="Zhou Z."/>
            <person name="Liu Y."/>
            <person name="Xu W."/>
            <person name="Pan J."/>
            <person name="Luo Z.H."/>
            <person name="Li M."/>
        </authorList>
    </citation>
    <scope>NUCLEOTIDE SEQUENCE [LARGE SCALE GENOMIC DNA]</scope>
    <source>
        <strain evidence="5">SpSt-132</strain>
    </source>
</reference>
<keyword evidence="2" id="KW-0408">Iron</keyword>
<dbReference type="GO" id="GO:0016491">
    <property type="term" value="F:oxidoreductase activity"/>
    <property type="evidence" value="ECO:0007669"/>
    <property type="project" value="UniProtKB-KW"/>
</dbReference>
<dbReference type="PANTHER" id="PTHR32439:SF9">
    <property type="entry name" value="BLR3264 PROTEIN"/>
    <property type="match status" value="1"/>
</dbReference>
<protein>
    <recommendedName>
        <fullName evidence="4">Nitrite/Sulfite reductase ferredoxin-like domain-containing protein</fullName>
    </recommendedName>
</protein>
<dbReference type="EMBL" id="DSFP01000056">
    <property type="protein sequence ID" value="HEW46310.1"/>
    <property type="molecule type" value="Genomic_DNA"/>
</dbReference>
<dbReference type="InterPro" id="IPR051329">
    <property type="entry name" value="NIR_SIR_4Fe-4S"/>
</dbReference>
<dbReference type="SUPFAM" id="SSF55124">
    <property type="entry name" value="Nitrite/Sulfite reductase N-terminal domain-like"/>
    <property type="match status" value="1"/>
</dbReference>
<dbReference type="Pfam" id="PF03460">
    <property type="entry name" value="NIR_SIR_ferr"/>
    <property type="match status" value="1"/>
</dbReference>
<gene>
    <name evidence="5" type="ORF">ENO47_06560</name>
</gene>
<organism evidence="5">
    <name type="scientific">Hydrogenobacter sp</name>
    <dbReference type="NCBI Taxonomy" id="2152829"/>
    <lineage>
        <taxon>Bacteria</taxon>
        <taxon>Pseudomonadati</taxon>
        <taxon>Aquificota</taxon>
        <taxon>Aquificia</taxon>
        <taxon>Aquificales</taxon>
        <taxon>Aquificaceae</taxon>
        <taxon>Hydrogenobacter</taxon>
    </lineage>
</organism>
<evidence type="ECO:0000259" key="4">
    <source>
        <dbReference type="Pfam" id="PF03460"/>
    </source>
</evidence>
<keyword evidence="1" id="KW-0004">4Fe-4S</keyword>
<comment type="caution">
    <text evidence="5">The sequence shown here is derived from an EMBL/GenBank/DDBJ whole genome shotgun (WGS) entry which is preliminary data.</text>
</comment>
<keyword evidence="1" id="KW-0411">Iron-sulfur</keyword>